<dbReference type="PANTHER" id="PTHR44137:SF32">
    <property type="entry name" value="DNAJ HEAT SHOCK AMINO-TERMINAL DOMAIN PROTEIN"/>
    <property type="match status" value="1"/>
</dbReference>
<feature type="compositionally biased region" description="Basic and acidic residues" evidence="1">
    <location>
        <begin position="173"/>
        <end position="184"/>
    </location>
</feature>
<evidence type="ECO:0000256" key="1">
    <source>
        <dbReference type="SAM" id="MobiDB-lite"/>
    </source>
</evidence>
<dbReference type="Proteomes" id="UP000245207">
    <property type="component" value="Unassembled WGS sequence"/>
</dbReference>
<keyword evidence="3" id="KW-1185">Reference proteome</keyword>
<dbReference type="STRING" id="35608.A0A2U1K911"/>
<proteinExistence type="predicted"/>
<protein>
    <submittedName>
        <fullName evidence="2">Uncharacterized protein</fullName>
    </submittedName>
</protein>
<evidence type="ECO:0000313" key="3">
    <source>
        <dbReference type="Proteomes" id="UP000245207"/>
    </source>
</evidence>
<organism evidence="2 3">
    <name type="scientific">Artemisia annua</name>
    <name type="common">Sweet wormwood</name>
    <dbReference type="NCBI Taxonomy" id="35608"/>
    <lineage>
        <taxon>Eukaryota</taxon>
        <taxon>Viridiplantae</taxon>
        <taxon>Streptophyta</taxon>
        <taxon>Embryophyta</taxon>
        <taxon>Tracheophyta</taxon>
        <taxon>Spermatophyta</taxon>
        <taxon>Magnoliopsida</taxon>
        <taxon>eudicotyledons</taxon>
        <taxon>Gunneridae</taxon>
        <taxon>Pentapetalae</taxon>
        <taxon>asterids</taxon>
        <taxon>campanulids</taxon>
        <taxon>Asterales</taxon>
        <taxon>Asteraceae</taxon>
        <taxon>Asteroideae</taxon>
        <taxon>Anthemideae</taxon>
        <taxon>Artemisiinae</taxon>
        <taxon>Artemisia</taxon>
    </lineage>
</organism>
<dbReference type="PANTHER" id="PTHR44137">
    <property type="entry name" value="BNAC03G44070D PROTEIN"/>
    <property type="match status" value="1"/>
</dbReference>
<gene>
    <name evidence="2" type="ORF">CTI12_AA630270</name>
</gene>
<sequence>MDHLKDMGIRYRELAERKFAEYDYVEAKKLCQKAKDFFPGLNFLSTFIIVIDIYLSKEKIVNGEPDWYGILGLEKSATPEKLFERFNKLCNDIKLGEDSVIGVEGARDILVEACAALTGTSSWIECPRCLHKFSYYKERMNQDIFCTGCGEFFKFISRISESPKETASSSLNEDDKRSSNRESVKGQANKIRRSSRTIVRPSKYKDFIRYENFIRF</sequence>
<reference evidence="2 3" key="1">
    <citation type="journal article" date="2018" name="Mol. Plant">
        <title>The genome of Artemisia annua provides insight into the evolution of Asteraceae family and artemisinin biosynthesis.</title>
        <authorList>
            <person name="Shen Q."/>
            <person name="Zhang L."/>
            <person name="Liao Z."/>
            <person name="Wang S."/>
            <person name="Yan T."/>
            <person name="Shi P."/>
            <person name="Liu M."/>
            <person name="Fu X."/>
            <person name="Pan Q."/>
            <person name="Wang Y."/>
            <person name="Lv Z."/>
            <person name="Lu X."/>
            <person name="Zhang F."/>
            <person name="Jiang W."/>
            <person name="Ma Y."/>
            <person name="Chen M."/>
            <person name="Hao X."/>
            <person name="Li L."/>
            <person name="Tang Y."/>
            <person name="Lv G."/>
            <person name="Zhou Y."/>
            <person name="Sun X."/>
            <person name="Brodelius P.E."/>
            <person name="Rose J.K.C."/>
            <person name="Tang K."/>
        </authorList>
    </citation>
    <scope>NUCLEOTIDE SEQUENCE [LARGE SCALE GENOMIC DNA]</scope>
    <source>
        <strain evidence="3">cv. Huhao1</strain>
        <tissue evidence="2">Leaf</tissue>
    </source>
</reference>
<accession>A0A2U1K911</accession>
<name>A0A2U1K911_ARTAN</name>
<comment type="caution">
    <text evidence="2">The sequence shown here is derived from an EMBL/GenBank/DDBJ whole genome shotgun (WGS) entry which is preliminary data.</text>
</comment>
<feature type="region of interest" description="Disordered" evidence="1">
    <location>
        <begin position="166"/>
        <end position="194"/>
    </location>
</feature>
<dbReference type="AlphaFoldDB" id="A0A2U1K911"/>
<dbReference type="EMBL" id="PKPP01032094">
    <property type="protein sequence ID" value="PWA17587.1"/>
    <property type="molecule type" value="Genomic_DNA"/>
</dbReference>
<dbReference type="OrthoDB" id="1477583at2759"/>
<evidence type="ECO:0000313" key="2">
    <source>
        <dbReference type="EMBL" id="PWA17587.1"/>
    </source>
</evidence>